<dbReference type="InterPro" id="IPR050624">
    <property type="entry name" value="HTH-type_Tx_Regulator"/>
</dbReference>
<protein>
    <submittedName>
        <fullName evidence="4">Transcription regulator of multidrug efflux pump operon, TetR (AcrR) family</fullName>
    </submittedName>
</protein>
<dbReference type="RefSeq" id="WP_125008727.1">
    <property type="nucleotide sequence ID" value="NZ_BEXA01000005.1"/>
</dbReference>
<comment type="caution">
    <text evidence="4">The sequence shown here is derived from an EMBL/GenBank/DDBJ whole genome shotgun (WGS) entry which is preliminary data.</text>
</comment>
<keyword evidence="1 2" id="KW-0238">DNA-binding</keyword>
<evidence type="ECO:0000256" key="2">
    <source>
        <dbReference type="PROSITE-ProRule" id="PRU00335"/>
    </source>
</evidence>
<sequence length="192" mass="22373">MKKKDMNKQTIIQDAVAEIILAEGAVSVSTTKVAKLAHIAQSNVYLYFKDKQALLDSVYQRERNRIINTTDIAELRNHDIDIETRIRYYIEQVYDYSLANPDSMNLIQQIKFLMGEDDGLVINDSPNNIVHELLQEAIDNQVIKKLPINLHMGMVFSTIHQHTNNIGDQQYPESEYKFEDIYQFIWDAMRIH</sequence>
<dbReference type="Gene3D" id="1.10.357.10">
    <property type="entry name" value="Tetracycline Repressor, domain 2"/>
    <property type="match status" value="1"/>
</dbReference>
<dbReference type="Proteomes" id="UP000286974">
    <property type="component" value="Unassembled WGS sequence"/>
</dbReference>
<evidence type="ECO:0000313" key="5">
    <source>
        <dbReference type="Proteomes" id="UP000286974"/>
    </source>
</evidence>
<dbReference type="PANTHER" id="PTHR43479:SF11">
    <property type="entry name" value="ACREF_ENVCD OPERON REPRESSOR-RELATED"/>
    <property type="match status" value="1"/>
</dbReference>
<name>A0A401FP59_9LACO</name>
<reference evidence="4 5" key="1">
    <citation type="submission" date="2017-11" db="EMBL/GenBank/DDBJ databases">
        <title>Draft Genome Sequence of Lactobacillus curieae NBRC 111893 isolated from Koso, a Japanese sugar-Vegetable Fermented Beverage.</title>
        <authorList>
            <person name="Chiou T.Y."/>
            <person name="Oshima K."/>
            <person name="Suda W."/>
            <person name="Hattori M."/>
            <person name="Takahashi T."/>
        </authorList>
    </citation>
    <scope>NUCLEOTIDE SEQUENCE [LARGE SCALE GENOMIC DNA]</scope>
    <source>
        <strain evidence="4 5">NBRC111893</strain>
    </source>
</reference>
<evidence type="ECO:0000256" key="1">
    <source>
        <dbReference type="ARBA" id="ARBA00023125"/>
    </source>
</evidence>
<dbReference type="InterPro" id="IPR001647">
    <property type="entry name" value="HTH_TetR"/>
</dbReference>
<feature type="DNA-binding region" description="H-T-H motif" evidence="2">
    <location>
        <begin position="29"/>
        <end position="48"/>
    </location>
</feature>
<dbReference type="OrthoDB" id="9809994at2"/>
<dbReference type="AlphaFoldDB" id="A0A401FP59"/>
<dbReference type="SUPFAM" id="SSF46689">
    <property type="entry name" value="Homeodomain-like"/>
    <property type="match status" value="1"/>
</dbReference>
<evidence type="ECO:0000259" key="3">
    <source>
        <dbReference type="PROSITE" id="PS50977"/>
    </source>
</evidence>
<proteinExistence type="predicted"/>
<organism evidence="4 5">
    <name type="scientific">Lentilactobacillus kosonis</name>
    <dbReference type="NCBI Taxonomy" id="2810561"/>
    <lineage>
        <taxon>Bacteria</taxon>
        <taxon>Bacillati</taxon>
        <taxon>Bacillota</taxon>
        <taxon>Bacilli</taxon>
        <taxon>Lactobacillales</taxon>
        <taxon>Lactobacillaceae</taxon>
        <taxon>Lentilactobacillus</taxon>
    </lineage>
</organism>
<dbReference type="GO" id="GO:0003677">
    <property type="term" value="F:DNA binding"/>
    <property type="evidence" value="ECO:0007669"/>
    <property type="project" value="UniProtKB-UniRule"/>
</dbReference>
<dbReference type="PROSITE" id="PS50977">
    <property type="entry name" value="HTH_TETR_2"/>
    <property type="match status" value="1"/>
</dbReference>
<gene>
    <name evidence="4" type="ORF">NBRC111893_2147</name>
</gene>
<dbReference type="PANTHER" id="PTHR43479">
    <property type="entry name" value="ACREF/ENVCD OPERON REPRESSOR-RELATED"/>
    <property type="match status" value="1"/>
</dbReference>
<dbReference type="EMBL" id="BEXA01000005">
    <property type="protein sequence ID" value="GAY74001.1"/>
    <property type="molecule type" value="Genomic_DNA"/>
</dbReference>
<dbReference type="InterPro" id="IPR009057">
    <property type="entry name" value="Homeodomain-like_sf"/>
</dbReference>
<dbReference type="Pfam" id="PF00440">
    <property type="entry name" value="TetR_N"/>
    <property type="match status" value="1"/>
</dbReference>
<keyword evidence="5" id="KW-1185">Reference proteome</keyword>
<evidence type="ECO:0000313" key="4">
    <source>
        <dbReference type="EMBL" id="GAY74001.1"/>
    </source>
</evidence>
<accession>A0A401FP59</accession>
<feature type="domain" description="HTH tetR-type" evidence="3">
    <location>
        <begin position="6"/>
        <end position="66"/>
    </location>
</feature>